<dbReference type="InterPro" id="IPR012318">
    <property type="entry name" value="HTH_CRP"/>
</dbReference>
<dbReference type="SUPFAM" id="SSF51206">
    <property type="entry name" value="cAMP-binding domain-like"/>
    <property type="match status" value="1"/>
</dbReference>
<evidence type="ECO:0000259" key="4">
    <source>
        <dbReference type="PROSITE" id="PS50042"/>
    </source>
</evidence>
<evidence type="ECO:0000313" key="7">
    <source>
        <dbReference type="EMBL" id="MDE1471161.1"/>
    </source>
</evidence>
<dbReference type="RefSeq" id="WP_038354221.1">
    <property type="nucleotide sequence ID" value="NZ_CP019962.1"/>
</dbReference>
<dbReference type="PANTHER" id="PTHR24567:SF26">
    <property type="entry name" value="REGULATORY PROTEIN YEIL"/>
    <property type="match status" value="1"/>
</dbReference>
<evidence type="ECO:0000256" key="2">
    <source>
        <dbReference type="ARBA" id="ARBA00023125"/>
    </source>
</evidence>
<reference evidence="6" key="3">
    <citation type="submission" date="2017-02" db="EMBL/GenBank/DDBJ databases">
        <title>Integrative analysis reveals regulation of autotrophic growth of syngas fermenting bacteria at the translational level.</title>
        <authorList>
            <person name="Song Y."/>
            <person name="Shin J."/>
            <person name="Jeong Y."/>
            <person name="Jin S."/>
            <person name="Kim D.R."/>
            <person name="Kim S.C."/>
            <person name="Cho S."/>
            <person name="Cho B.-K."/>
        </authorList>
    </citation>
    <scope>NUCLEOTIDE SEQUENCE</scope>
    <source>
        <strain evidence="6">ATCC 8486</strain>
    </source>
</reference>
<dbReference type="SUPFAM" id="SSF46785">
    <property type="entry name" value="Winged helix' DNA-binding domain"/>
    <property type="match status" value="1"/>
</dbReference>
<keyword evidence="1" id="KW-0805">Transcription regulation</keyword>
<dbReference type="InterPro" id="IPR036390">
    <property type="entry name" value="WH_DNA-bd_sf"/>
</dbReference>
<dbReference type="AlphaFoldDB" id="A0AAC9QVZ0"/>
<reference evidence="7 9" key="4">
    <citation type="submission" date="2023-02" db="EMBL/GenBank/DDBJ databases">
        <title>Comparative genome analysis of Eubacterium limosum species.</title>
        <authorList>
            <person name="Bak J.E."/>
        </authorList>
    </citation>
    <scope>NUCLEOTIDE SEQUENCE [LARGE SCALE GENOMIC DNA]</scope>
    <source>
        <strain evidence="7 9">KGMB01548</strain>
    </source>
</reference>
<evidence type="ECO:0000313" key="8">
    <source>
        <dbReference type="Proteomes" id="UP000192391"/>
    </source>
</evidence>
<evidence type="ECO:0000313" key="6">
    <source>
        <dbReference type="EMBL" id="ARD66663.1"/>
    </source>
</evidence>
<reference evidence="6" key="1">
    <citation type="journal article" date="2015" name="Genome Announc.">
        <title>Draft Genome Sequence of Chemolithoautotrophic Acetogenic Butanol-Producing Eubacterium limosum ATCC 8486.</title>
        <authorList>
            <person name="Song Y."/>
            <person name="Cho B.K."/>
        </authorList>
    </citation>
    <scope>NUCLEOTIDE SEQUENCE</scope>
    <source>
        <strain evidence="6">ATCC 8486</strain>
    </source>
</reference>
<proteinExistence type="predicted"/>
<dbReference type="EMBL" id="CP019962">
    <property type="protein sequence ID" value="ARD66663.1"/>
    <property type="molecule type" value="Genomic_DNA"/>
</dbReference>
<organism evidence="6 8">
    <name type="scientific">Eubacterium limosum</name>
    <dbReference type="NCBI Taxonomy" id="1736"/>
    <lineage>
        <taxon>Bacteria</taxon>
        <taxon>Bacillati</taxon>
        <taxon>Bacillota</taxon>
        <taxon>Clostridia</taxon>
        <taxon>Eubacteriales</taxon>
        <taxon>Eubacteriaceae</taxon>
        <taxon>Eubacterium</taxon>
    </lineage>
</organism>
<dbReference type="Proteomes" id="UP000192391">
    <property type="component" value="Chromosome"/>
</dbReference>
<dbReference type="Pfam" id="PF00027">
    <property type="entry name" value="cNMP_binding"/>
    <property type="match status" value="1"/>
</dbReference>
<dbReference type="InterPro" id="IPR014710">
    <property type="entry name" value="RmlC-like_jellyroll"/>
</dbReference>
<dbReference type="PANTHER" id="PTHR24567">
    <property type="entry name" value="CRP FAMILY TRANSCRIPTIONAL REGULATORY PROTEIN"/>
    <property type="match status" value="1"/>
</dbReference>
<dbReference type="EMBL" id="JAQSVD010000006">
    <property type="protein sequence ID" value="MDE1471161.1"/>
    <property type="molecule type" value="Genomic_DNA"/>
</dbReference>
<feature type="domain" description="HTH crp-type" evidence="5">
    <location>
        <begin position="143"/>
        <end position="209"/>
    </location>
</feature>
<dbReference type="Gene3D" id="2.60.120.10">
    <property type="entry name" value="Jelly Rolls"/>
    <property type="match status" value="1"/>
</dbReference>
<dbReference type="PROSITE" id="PS50042">
    <property type="entry name" value="CNMP_BINDING_3"/>
    <property type="match status" value="1"/>
</dbReference>
<dbReference type="GO" id="GO:0003677">
    <property type="term" value="F:DNA binding"/>
    <property type="evidence" value="ECO:0007669"/>
    <property type="project" value="UniProtKB-KW"/>
</dbReference>
<keyword evidence="9" id="KW-1185">Reference proteome</keyword>
<protein>
    <submittedName>
        <fullName evidence="7">Crp/Fnr family transcriptional regulator</fullName>
    </submittedName>
</protein>
<accession>A0AAC9QVZ0</accession>
<evidence type="ECO:0000259" key="5">
    <source>
        <dbReference type="PROSITE" id="PS51063"/>
    </source>
</evidence>
<dbReference type="GO" id="GO:0003700">
    <property type="term" value="F:DNA-binding transcription factor activity"/>
    <property type="evidence" value="ECO:0007669"/>
    <property type="project" value="TreeGrafter"/>
</dbReference>
<dbReference type="InterPro" id="IPR050397">
    <property type="entry name" value="Env_Response_Regulators"/>
</dbReference>
<keyword evidence="3" id="KW-0804">Transcription</keyword>
<dbReference type="Pfam" id="PF13545">
    <property type="entry name" value="HTH_Crp_2"/>
    <property type="match status" value="1"/>
</dbReference>
<dbReference type="GO" id="GO:0005829">
    <property type="term" value="C:cytosol"/>
    <property type="evidence" value="ECO:0007669"/>
    <property type="project" value="TreeGrafter"/>
</dbReference>
<evidence type="ECO:0000256" key="1">
    <source>
        <dbReference type="ARBA" id="ARBA00023015"/>
    </source>
</evidence>
<evidence type="ECO:0000256" key="3">
    <source>
        <dbReference type="ARBA" id="ARBA00023163"/>
    </source>
</evidence>
<dbReference type="PROSITE" id="PS51063">
    <property type="entry name" value="HTH_CRP_2"/>
    <property type="match status" value="1"/>
</dbReference>
<dbReference type="SMART" id="SM00419">
    <property type="entry name" value="HTH_CRP"/>
    <property type="match status" value="1"/>
</dbReference>
<feature type="domain" description="Cyclic nucleotide-binding" evidence="4">
    <location>
        <begin position="31"/>
        <end position="129"/>
    </location>
</feature>
<dbReference type="KEGG" id="elim:B2M23_14495"/>
<evidence type="ECO:0000313" key="9">
    <source>
        <dbReference type="Proteomes" id="UP001215087"/>
    </source>
</evidence>
<name>A0AAC9QVZ0_EUBLI</name>
<reference evidence="8" key="2">
    <citation type="journal article" date="2017" name="Sci. Rep.">
        <title>Determination of the Genome and Primary Transcriptome of Syngas Fermenting Eubacterium limosum ATCC 8486.</title>
        <authorList>
            <person name="Song Y."/>
            <person name="Shin J."/>
            <person name="Jeong Y."/>
            <person name="Jin S."/>
            <person name="Lee J.K."/>
            <person name="Kim D.R."/>
            <person name="Kim S.C."/>
            <person name="Cho S."/>
            <person name="Cho B.K."/>
        </authorList>
    </citation>
    <scope>NUCLEOTIDE SEQUENCE [LARGE SCALE GENOMIC DNA]</scope>
    <source>
        <strain evidence="8">ATCC 8486</strain>
    </source>
</reference>
<dbReference type="InterPro" id="IPR000595">
    <property type="entry name" value="cNMP-bd_dom"/>
</dbReference>
<dbReference type="Proteomes" id="UP001215087">
    <property type="component" value="Unassembled WGS sequence"/>
</dbReference>
<keyword evidence="2" id="KW-0238">DNA-binding</keyword>
<sequence>MDKPDFINDDFSEFEDFLMGEEHGIIRRKKGEVLNGAGDVFDRYFYVLEGAVRSFYFHETGNVRTVLTYYGKGALFPLYCPSASVFEMATSFVADTDTVLLTLAPEVMDRCVNGSASFNRAMYRCYNRMLNQILGELSDRIYLSGMQVLSRFLLRTYEETPGEVLFCTQEDISSHIGVTRSNTARYLKKLREEGALETGRNRIIIKNIEKVREYSEIKDD</sequence>
<dbReference type="InterPro" id="IPR018490">
    <property type="entry name" value="cNMP-bd_dom_sf"/>
</dbReference>
<gene>
    <name evidence="6" type="ORF">B2M23_14495</name>
    <name evidence="7" type="ORF">PTZ04_12935</name>
</gene>